<dbReference type="EMBL" id="JAULJE010000004">
    <property type="protein sequence ID" value="KAK1344330.1"/>
    <property type="molecule type" value="Genomic_DNA"/>
</dbReference>
<feature type="coiled-coil region" evidence="5">
    <location>
        <begin position="273"/>
        <end position="303"/>
    </location>
</feature>
<dbReference type="Pfam" id="PF15619">
    <property type="entry name" value="Lebercilin"/>
    <property type="match status" value="1"/>
</dbReference>
<dbReference type="PANTHER" id="PTHR16650">
    <property type="entry name" value="C21ORF13-RELATED"/>
    <property type="match status" value="1"/>
</dbReference>
<keyword evidence="2 5" id="KW-0175">Coiled coil</keyword>
<sequence>MQASSETEAMGRVSAGPARRQMKCAMSLAGAAGTHGDEHFPAVALGSSLLPEEPRGSPSLADRPRDGNASDKSVDYSRSQCSCSLVSYYDYSEDFLSECSETAANENYLEKPVTKEKKEKKNYVSELFQPKANRCPCYRAPQCLDFSGFLPYISAGELWFESPMKYQFLSQQPEKMFSNSGQKEISVEKKQKWNASLLSSKINMITQRRDAITQRVLSARLHKIKELKNELTDIHRKMEATTLENQLLKQLEIRHLKAIGRYETSQNNVPQIMAKHQNEVKNLRQLLKKSKEKERTVSRKLKETDSKLLKTKDALQALQTLSEDRSLAEREELTERLAVLTTKMEANDKQIQSLEKQLRLNNKAFSRQLAIENQKTLAAQTAKETLQTEVRLLQQKLKEKDRELDIKNIYTNRIVKNLHDKEDYPIVSSTKSVQTDRKSVPFTSTRQQGTQKSEDVPSLTTKGKKITGNTGHKEKATGIVHVIPHCSSKLPSQEESKRKYEDLSKEEEHLKVPAAPENTGRQREKKANQEKRTTLEREQELPSKRIQVIHPEQGSQQENDAAKELKKSVPKSNMDEVPNKNVQNTKIHLRQRKHYLFTEATENLHNGLPASGGPAKPGAWRCNHSTGKRRGGAKDLKPRHSGSGYEPSFGKSSRTKAKDATFREKKSNLMEELFGSGCVFKNDPASTAKEGSEETWKSKKMQQPPASQASASNAFGDSKVTVVNSVQSSSPTEGKIKIII</sequence>
<evidence type="ECO:0000256" key="4">
    <source>
        <dbReference type="ARBA" id="ARBA00041402"/>
    </source>
</evidence>
<feature type="region of interest" description="Disordered" evidence="6">
    <location>
        <begin position="682"/>
        <end position="717"/>
    </location>
</feature>
<feature type="compositionally biased region" description="Low complexity" evidence="6">
    <location>
        <begin position="702"/>
        <end position="712"/>
    </location>
</feature>
<feature type="compositionally biased region" description="Basic and acidic residues" evidence="6">
    <location>
        <begin position="62"/>
        <end position="75"/>
    </location>
</feature>
<reference evidence="8" key="1">
    <citation type="submission" date="2023-06" db="EMBL/GenBank/DDBJ databases">
        <title>Reference genome for the Northern bat (Eptesicus nilssonii), a most northern bat species.</title>
        <authorList>
            <person name="Laine V.N."/>
            <person name="Pulliainen A.T."/>
            <person name="Lilley T.M."/>
        </authorList>
    </citation>
    <scope>NUCLEOTIDE SEQUENCE</scope>
    <source>
        <strain evidence="8">BLF_Eptnil</strain>
        <tissue evidence="8">Kidney</tissue>
    </source>
</reference>
<evidence type="ECO:0000256" key="5">
    <source>
        <dbReference type="SAM" id="Coils"/>
    </source>
</evidence>
<dbReference type="AlphaFoldDB" id="A0AA40I894"/>
<feature type="compositionally biased region" description="Polar residues" evidence="6">
    <location>
        <begin position="441"/>
        <end position="451"/>
    </location>
</feature>
<dbReference type="PANTHER" id="PTHR16650:SF9">
    <property type="entry name" value="LEBERCILIN-LIKE PROTEIN"/>
    <property type="match status" value="1"/>
</dbReference>
<protein>
    <recommendedName>
        <fullName evidence="3">Lebercilin-like protein</fullName>
    </recommendedName>
    <alternativeName>
        <fullName evidence="4">Leber congenital amaurosis 5-like protein</fullName>
    </alternativeName>
</protein>
<organism evidence="8 9">
    <name type="scientific">Cnephaeus nilssonii</name>
    <name type="common">Northern bat</name>
    <name type="synonym">Eptesicus nilssonii</name>
    <dbReference type="NCBI Taxonomy" id="3371016"/>
    <lineage>
        <taxon>Eukaryota</taxon>
        <taxon>Metazoa</taxon>
        <taxon>Chordata</taxon>
        <taxon>Craniata</taxon>
        <taxon>Vertebrata</taxon>
        <taxon>Euteleostomi</taxon>
        <taxon>Mammalia</taxon>
        <taxon>Eutheria</taxon>
        <taxon>Laurasiatheria</taxon>
        <taxon>Chiroptera</taxon>
        <taxon>Yangochiroptera</taxon>
        <taxon>Vespertilionidae</taxon>
        <taxon>Cnephaeus</taxon>
    </lineage>
</organism>
<evidence type="ECO:0000256" key="2">
    <source>
        <dbReference type="ARBA" id="ARBA00023054"/>
    </source>
</evidence>
<evidence type="ECO:0000313" key="8">
    <source>
        <dbReference type="EMBL" id="KAK1344330.1"/>
    </source>
</evidence>
<comment type="similarity">
    <text evidence="1">Belongs to the LCA5 family.</text>
</comment>
<feature type="region of interest" description="Disordered" evidence="6">
    <location>
        <begin position="610"/>
        <end position="660"/>
    </location>
</feature>
<keyword evidence="9" id="KW-1185">Reference proteome</keyword>
<feature type="compositionally biased region" description="Basic and acidic residues" evidence="6">
    <location>
        <begin position="520"/>
        <end position="543"/>
    </location>
</feature>
<evidence type="ECO:0000256" key="3">
    <source>
        <dbReference type="ARBA" id="ARBA00041189"/>
    </source>
</evidence>
<accession>A0AA40I894</accession>
<dbReference type="InterPro" id="IPR028933">
    <property type="entry name" value="Lebercilin_dom"/>
</dbReference>
<feature type="coiled-coil region" evidence="5">
    <location>
        <begin position="330"/>
        <end position="357"/>
    </location>
</feature>
<feature type="compositionally biased region" description="Basic and acidic residues" evidence="6">
    <location>
        <begin position="560"/>
        <end position="578"/>
    </location>
</feature>
<dbReference type="GO" id="GO:0005930">
    <property type="term" value="C:axoneme"/>
    <property type="evidence" value="ECO:0007669"/>
    <property type="project" value="TreeGrafter"/>
</dbReference>
<feature type="compositionally biased region" description="Basic and acidic residues" evidence="6">
    <location>
        <begin position="492"/>
        <end position="511"/>
    </location>
</feature>
<feature type="region of interest" description="Disordered" evidence="6">
    <location>
        <begin position="429"/>
        <end position="578"/>
    </location>
</feature>
<evidence type="ECO:0000313" key="9">
    <source>
        <dbReference type="Proteomes" id="UP001177744"/>
    </source>
</evidence>
<name>A0AA40I894_CNENI</name>
<proteinExistence type="inferred from homology"/>
<feature type="domain" description="Lebercilin" evidence="7">
    <location>
        <begin position="212"/>
        <end position="404"/>
    </location>
</feature>
<comment type="caution">
    <text evidence="8">The sequence shown here is derived from an EMBL/GenBank/DDBJ whole genome shotgun (WGS) entry which is preliminary data.</text>
</comment>
<evidence type="ECO:0000259" key="7">
    <source>
        <dbReference type="Pfam" id="PF15619"/>
    </source>
</evidence>
<feature type="region of interest" description="Disordered" evidence="6">
    <location>
        <begin position="27"/>
        <end position="75"/>
    </location>
</feature>
<gene>
    <name evidence="8" type="ORF">QTO34_014897</name>
</gene>
<dbReference type="Proteomes" id="UP001177744">
    <property type="component" value="Unassembled WGS sequence"/>
</dbReference>
<evidence type="ECO:0000256" key="1">
    <source>
        <dbReference type="ARBA" id="ARBA00010229"/>
    </source>
</evidence>
<dbReference type="InterPro" id="IPR026188">
    <property type="entry name" value="Lebercilin-like"/>
</dbReference>
<evidence type="ECO:0000256" key="6">
    <source>
        <dbReference type="SAM" id="MobiDB-lite"/>
    </source>
</evidence>
<dbReference type="GO" id="GO:0042073">
    <property type="term" value="P:intraciliary transport"/>
    <property type="evidence" value="ECO:0007669"/>
    <property type="project" value="TreeGrafter"/>
</dbReference>